<dbReference type="GO" id="GO:0005730">
    <property type="term" value="C:nucleolus"/>
    <property type="evidence" value="ECO:0007669"/>
    <property type="project" value="TreeGrafter"/>
</dbReference>
<evidence type="ECO:0000256" key="3">
    <source>
        <dbReference type="SAM" id="MobiDB-lite"/>
    </source>
</evidence>
<comment type="similarity">
    <text evidence="1">Belongs to the eukaryotic/archaeal RNase P protein component 2 family.</text>
</comment>
<protein>
    <submittedName>
        <fullName evidence="4">Related to POP5-subunit of both RNase MRP and nuclear RNase P</fullName>
    </submittedName>
</protein>
<dbReference type="PANTHER" id="PTHR15441">
    <property type="entry name" value="RIBONUCLEASE P PROTEIN SUBUNIT P14"/>
    <property type="match status" value="1"/>
</dbReference>
<accession>A0A127ZA89</accession>
<dbReference type="GO" id="GO:0001682">
    <property type="term" value="P:tRNA 5'-leader removal"/>
    <property type="evidence" value="ECO:0007669"/>
    <property type="project" value="InterPro"/>
</dbReference>
<dbReference type="PANTHER" id="PTHR15441:SF2">
    <property type="entry name" value="RIBONUCLEASE P_MRP PROTEIN SUBUNIT POP5"/>
    <property type="match status" value="1"/>
</dbReference>
<dbReference type="Pfam" id="PF01900">
    <property type="entry name" value="RNase_P_Rpp14"/>
    <property type="match status" value="1"/>
</dbReference>
<dbReference type="EMBL" id="LK056657">
    <property type="protein sequence ID" value="CDU22882.1"/>
    <property type="molecule type" value="Genomic_DNA"/>
</dbReference>
<dbReference type="InterPro" id="IPR038085">
    <property type="entry name" value="Rnp2-like_sf"/>
</dbReference>
<organism evidence="4">
    <name type="scientific">Sporisorium scitamineum</name>
    <dbReference type="NCBI Taxonomy" id="49012"/>
    <lineage>
        <taxon>Eukaryota</taxon>
        <taxon>Fungi</taxon>
        <taxon>Dikarya</taxon>
        <taxon>Basidiomycota</taxon>
        <taxon>Ustilaginomycotina</taxon>
        <taxon>Ustilaginomycetes</taxon>
        <taxon>Ustilaginales</taxon>
        <taxon>Ustilaginaceae</taxon>
        <taxon>Sporisorium</taxon>
    </lineage>
</organism>
<dbReference type="OrthoDB" id="24745at2759"/>
<dbReference type="GO" id="GO:0030681">
    <property type="term" value="C:multimeric ribonuclease P complex"/>
    <property type="evidence" value="ECO:0007669"/>
    <property type="project" value="TreeGrafter"/>
</dbReference>
<evidence type="ECO:0000313" key="4">
    <source>
        <dbReference type="EMBL" id="CDU22882.1"/>
    </source>
</evidence>
<name>A0A127ZA89_9BASI</name>
<dbReference type="InterPro" id="IPR002759">
    <property type="entry name" value="Pop5/Rpp14/Rnp2-like"/>
</dbReference>
<sequence>MVRFKTRWLLLAIDDKPLATISPFPWASDDDSAHPSSSASILSAAQRAPPSNGAAVALTPQQITRLLRASLVCNFGDVAAGAFGGVLTCKYYSTHTGTAIVRCSRDAARLVWASATMIASPVEMVADDRASMGGAAPPLRIRVIHCGGTIKKVQNKAIELDRKLIMRLRAKQKRLVAVSSKAPPPIDSILPITPAVEKSAPVVPAVPIALVHDDEDLGEALEPDPPSAPATAASIAVPESIPQAKQHNRVKSKESNADPETQALLAQSRKQISSISM</sequence>
<dbReference type="SUPFAM" id="SSF160350">
    <property type="entry name" value="Rnp2-like"/>
    <property type="match status" value="1"/>
</dbReference>
<feature type="region of interest" description="Disordered" evidence="3">
    <location>
        <begin position="217"/>
        <end position="277"/>
    </location>
</feature>
<evidence type="ECO:0000256" key="1">
    <source>
        <dbReference type="ARBA" id="ARBA00010800"/>
    </source>
</evidence>
<feature type="compositionally biased region" description="Low complexity" evidence="3">
    <location>
        <begin position="229"/>
        <end position="238"/>
    </location>
</feature>
<dbReference type="AlphaFoldDB" id="A0A127ZA89"/>
<evidence type="ECO:0000256" key="2">
    <source>
        <dbReference type="ARBA" id="ARBA00022694"/>
    </source>
</evidence>
<gene>
    <name evidence="4" type="ORF">SPSC_01512</name>
</gene>
<dbReference type="GO" id="GO:0033204">
    <property type="term" value="F:ribonuclease P RNA binding"/>
    <property type="evidence" value="ECO:0007669"/>
    <property type="project" value="TreeGrafter"/>
</dbReference>
<feature type="compositionally biased region" description="Polar residues" evidence="3">
    <location>
        <begin position="264"/>
        <end position="277"/>
    </location>
</feature>
<reference evidence="4" key="1">
    <citation type="submission" date="2014-06" db="EMBL/GenBank/DDBJ databases">
        <authorList>
            <person name="Ju J."/>
            <person name="Zhang J."/>
        </authorList>
    </citation>
    <scope>NUCLEOTIDE SEQUENCE</scope>
    <source>
        <strain evidence="4">SscI8</strain>
    </source>
</reference>
<keyword evidence="2" id="KW-0819">tRNA processing</keyword>
<proteinExistence type="inferred from homology"/>
<dbReference type="GO" id="GO:0000172">
    <property type="term" value="C:ribonuclease MRP complex"/>
    <property type="evidence" value="ECO:0007669"/>
    <property type="project" value="TreeGrafter"/>
</dbReference>
<dbReference type="Gene3D" id="3.30.70.3250">
    <property type="entry name" value="Ribonuclease P, Pop5 subunit"/>
    <property type="match status" value="1"/>
</dbReference>